<protein>
    <submittedName>
        <fullName evidence="1">Uncharacterized protein</fullName>
    </submittedName>
</protein>
<name>A0A0E9UHC5_ANGAN</name>
<evidence type="ECO:0000313" key="1">
    <source>
        <dbReference type="EMBL" id="JAH65141.1"/>
    </source>
</evidence>
<organism evidence="1">
    <name type="scientific">Anguilla anguilla</name>
    <name type="common">European freshwater eel</name>
    <name type="synonym">Muraena anguilla</name>
    <dbReference type="NCBI Taxonomy" id="7936"/>
    <lineage>
        <taxon>Eukaryota</taxon>
        <taxon>Metazoa</taxon>
        <taxon>Chordata</taxon>
        <taxon>Craniata</taxon>
        <taxon>Vertebrata</taxon>
        <taxon>Euteleostomi</taxon>
        <taxon>Actinopterygii</taxon>
        <taxon>Neopterygii</taxon>
        <taxon>Teleostei</taxon>
        <taxon>Anguilliformes</taxon>
        <taxon>Anguillidae</taxon>
        <taxon>Anguilla</taxon>
    </lineage>
</organism>
<dbReference type="AlphaFoldDB" id="A0A0E9UHC5"/>
<proteinExistence type="predicted"/>
<sequence>MPVVPAMSDLQDYVVV</sequence>
<reference evidence="1" key="1">
    <citation type="submission" date="2014-11" db="EMBL/GenBank/DDBJ databases">
        <authorList>
            <person name="Amaro Gonzalez C."/>
        </authorList>
    </citation>
    <scope>NUCLEOTIDE SEQUENCE</scope>
</reference>
<accession>A0A0E9UHC5</accession>
<reference evidence="1" key="2">
    <citation type="journal article" date="2015" name="Fish Shellfish Immunol.">
        <title>Early steps in the European eel (Anguilla anguilla)-Vibrio vulnificus interaction in the gills: Role of the RtxA13 toxin.</title>
        <authorList>
            <person name="Callol A."/>
            <person name="Pajuelo D."/>
            <person name="Ebbesson L."/>
            <person name="Teles M."/>
            <person name="MacKenzie S."/>
            <person name="Amaro C."/>
        </authorList>
    </citation>
    <scope>NUCLEOTIDE SEQUENCE</scope>
</reference>
<dbReference type="EMBL" id="GBXM01043436">
    <property type="protein sequence ID" value="JAH65141.1"/>
    <property type="molecule type" value="Transcribed_RNA"/>
</dbReference>